<dbReference type="GO" id="GO:0005524">
    <property type="term" value="F:ATP binding"/>
    <property type="evidence" value="ECO:0007669"/>
    <property type="project" value="InterPro"/>
</dbReference>
<dbReference type="Pfam" id="PF00005">
    <property type="entry name" value="ABC_tran"/>
    <property type="match status" value="1"/>
</dbReference>
<gene>
    <name evidence="2" type="ORF">MNBD_DELTA03-98</name>
</gene>
<organism evidence="2">
    <name type="scientific">hydrothermal vent metagenome</name>
    <dbReference type="NCBI Taxonomy" id="652676"/>
    <lineage>
        <taxon>unclassified sequences</taxon>
        <taxon>metagenomes</taxon>
        <taxon>ecological metagenomes</taxon>
    </lineage>
</organism>
<dbReference type="GO" id="GO:0005886">
    <property type="term" value="C:plasma membrane"/>
    <property type="evidence" value="ECO:0007669"/>
    <property type="project" value="TreeGrafter"/>
</dbReference>
<accession>A0A3B0VUY2</accession>
<feature type="non-terminal residue" evidence="2">
    <location>
        <position position="90"/>
    </location>
</feature>
<protein>
    <recommendedName>
        <fullName evidence="1">ABC transporter domain-containing protein</fullName>
    </recommendedName>
</protein>
<evidence type="ECO:0000259" key="1">
    <source>
        <dbReference type="Pfam" id="PF00005"/>
    </source>
</evidence>
<name>A0A3B0VUY2_9ZZZZ</name>
<dbReference type="InterPro" id="IPR003439">
    <property type="entry name" value="ABC_transporter-like_ATP-bd"/>
</dbReference>
<dbReference type="PANTHER" id="PTHR24220:SF86">
    <property type="entry name" value="ABC TRANSPORTER ABCH.1"/>
    <property type="match status" value="1"/>
</dbReference>
<evidence type="ECO:0000313" key="2">
    <source>
        <dbReference type="EMBL" id="VAW42277.1"/>
    </source>
</evidence>
<dbReference type="AlphaFoldDB" id="A0A3B0VUY2"/>
<feature type="domain" description="ABC transporter" evidence="1">
    <location>
        <begin position="24"/>
        <end position="79"/>
    </location>
</feature>
<dbReference type="EMBL" id="UOEX01000431">
    <property type="protein sequence ID" value="VAW42277.1"/>
    <property type="molecule type" value="Genomic_DNA"/>
</dbReference>
<dbReference type="SUPFAM" id="SSF52540">
    <property type="entry name" value="P-loop containing nucleoside triphosphate hydrolases"/>
    <property type="match status" value="1"/>
</dbReference>
<dbReference type="Gene3D" id="3.40.50.300">
    <property type="entry name" value="P-loop containing nucleotide triphosphate hydrolases"/>
    <property type="match status" value="1"/>
</dbReference>
<dbReference type="GO" id="GO:0022857">
    <property type="term" value="F:transmembrane transporter activity"/>
    <property type="evidence" value="ECO:0007669"/>
    <property type="project" value="TreeGrafter"/>
</dbReference>
<sequence length="90" mass="9732">MPLIELKDVSKVYNRNLPNEVVALRNINIEIAAGAMVCLQGASGSGKSTLLSIIGCIFPPSSGRAAIAGRPLSRLPDRFMTIHRRRNIGF</sequence>
<dbReference type="InterPro" id="IPR015854">
    <property type="entry name" value="ABC_transpr_LolD-like"/>
</dbReference>
<reference evidence="2" key="1">
    <citation type="submission" date="2018-06" db="EMBL/GenBank/DDBJ databases">
        <authorList>
            <person name="Zhirakovskaya E."/>
        </authorList>
    </citation>
    <scope>NUCLEOTIDE SEQUENCE</scope>
</reference>
<dbReference type="InterPro" id="IPR027417">
    <property type="entry name" value="P-loop_NTPase"/>
</dbReference>
<proteinExistence type="predicted"/>
<dbReference type="PANTHER" id="PTHR24220">
    <property type="entry name" value="IMPORT ATP-BINDING PROTEIN"/>
    <property type="match status" value="1"/>
</dbReference>
<dbReference type="GO" id="GO:0016887">
    <property type="term" value="F:ATP hydrolysis activity"/>
    <property type="evidence" value="ECO:0007669"/>
    <property type="project" value="InterPro"/>
</dbReference>